<feature type="compositionally biased region" description="Polar residues" evidence="1">
    <location>
        <begin position="40"/>
        <end position="55"/>
    </location>
</feature>
<sequence length="745" mass="83002">MAIVYEGTTSAEVAQQILAICPGLIMSSNPPPRRFAPTPLEQTAKSSRQPAQTPNDDSKKPRRFAPEPVEESTRSSKDAREHMTKSSNDTHMTEDGEKPKPRRFAPQVVEESHSTSKKKEQEKPHVKFKPEVISTIYSSNRKAKGSQDSDSSSAMDIDEKGRRKFTPILLDTARRSRKAGDDKPAISDSHKTEYAYHLHTTEHWNRVHQERAGPSGRPEPKPAAADSDIESDHGSAMSTDSGLKLREVCPLDGSAPKRSACAIPARTHSFRMPDLDTIESSESEPDTNPSPLSASPTRDGSPITASESSFEYFKHATRIRESVDENFTHYLLDLERKKARKRMEEQALAAYPNPGFGYEAPDHYINNDDESDQMELEDRPVTWEGNDDDLFGMKKPRHRDSTGVNWEQLEMQQHAEEMQQERNANRVTAKAAPSPWWKPGAFGIQREAEPNSELKSMRDRARPPMLGGDIVFPRCPSPEPARFDVTQGSVALRNQMCYLQEAAESERHRTGEDGGLWQASPSPKSPVLSVRSPVVSVDSSQSKGLWGGFCVDSGDKTSAANALSPPPAPSGLMTPANELANNPFDVLFTAEQRPHGMKTPRAPRANAHEADFAHLNAVLVSERDFEAQLDEQYPDSFITQVYNYLSLGYPALARPFDDELAKISRVPVEELRQDDVTAKQSPRGYIRLGTDFEGGGGDGVSGMQCVRWQALRMYIREWARQARDGHWEVDEVPKGTTARRGSWAF</sequence>
<feature type="compositionally biased region" description="Acidic residues" evidence="1">
    <location>
        <begin position="276"/>
        <end position="285"/>
    </location>
</feature>
<comment type="caution">
    <text evidence="2">The sequence shown here is derived from an EMBL/GenBank/DDBJ whole genome shotgun (WGS) entry which is preliminary data.</text>
</comment>
<feature type="region of interest" description="Disordered" evidence="1">
    <location>
        <begin position="28"/>
        <end position="305"/>
    </location>
</feature>
<dbReference type="AlphaFoldDB" id="A0AAJ0G9J7"/>
<evidence type="ECO:0000256" key="1">
    <source>
        <dbReference type="SAM" id="MobiDB-lite"/>
    </source>
</evidence>
<feature type="compositionally biased region" description="Basic and acidic residues" evidence="1">
    <location>
        <begin position="172"/>
        <end position="211"/>
    </location>
</feature>
<feature type="compositionally biased region" description="Polar residues" evidence="1">
    <location>
        <begin position="135"/>
        <end position="154"/>
    </location>
</feature>
<protein>
    <submittedName>
        <fullName evidence="2">Uncharacterized protein</fullName>
    </submittedName>
</protein>
<organism evidence="2 3">
    <name type="scientific">Extremus antarcticus</name>
    <dbReference type="NCBI Taxonomy" id="702011"/>
    <lineage>
        <taxon>Eukaryota</taxon>
        <taxon>Fungi</taxon>
        <taxon>Dikarya</taxon>
        <taxon>Ascomycota</taxon>
        <taxon>Pezizomycotina</taxon>
        <taxon>Dothideomycetes</taxon>
        <taxon>Dothideomycetidae</taxon>
        <taxon>Mycosphaerellales</taxon>
        <taxon>Extremaceae</taxon>
        <taxon>Extremus</taxon>
    </lineage>
</organism>
<feature type="compositionally biased region" description="Polar residues" evidence="1">
    <location>
        <begin position="286"/>
        <end position="305"/>
    </location>
</feature>
<accession>A0AAJ0G9J7</accession>
<keyword evidence="3" id="KW-1185">Reference proteome</keyword>
<feature type="region of interest" description="Disordered" evidence="1">
    <location>
        <begin position="508"/>
        <end position="528"/>
    </location>
</feature>
<name>A0AAJ0G9J7_9PEZI</name>
<evidence type="ECO:0000313" key="2">
    <source>
        <dbReference type="EMBL" id="KAK3053461.1"/>
    </source>
</evidence>
<dbReference type="Proteomes" id="UP001271007">
    <property type="component" value="Unassembled WGS sequence"/>
</dbReference>
<feature type="compositionally biased region" description="Basic and acidic residues" evidence="1">
    <location>
        <begin position="71"/>
        <end position="84"/>
    </location>
</feature>
<feature type="compositionally biased region" description="Basic and acidic residues" evidence="1">
    <location>
        <begin position="110"/>
        <end position="130"/>
    </location>
</feature>
<gene>
    <name evidence="2" type="ORF">LTR09_005630</name>
</gene>
<dbReference type="EMBL" id="JAWDJX010000016">
    <property type="protein sequence ID" value="KAK3053461.1"/>
    <property type="molecule type" value="Genomic_DNA"/>
</dbReference>
<reference evidence="2" key="1">
    <citation type="submission" date="2023-04" db="EMBL/GenBank/DDBJ databases">
        <title>Black Yeasts Isolated from many extreme environments.</title>
        <authorList>
            <person name="Coleine C."/>
            <person name="Stajich J.E."/>
            <person name="Selbmann L."/>
        </authorList>
    </citation>
    <scope>NUCLEOTIDE SEQUENCE</scope>
    <source>
        <strain evidence="2">CCFEE 5312</strain>
    </source>
</reference>
<evidence type="ECO:0000313" key="3">
    <source>
        <dbReference type="Proteomes" id="UP001271007"/>
    </source>
</evidence>
<proteinExistence type="predicted"/>